<evidence type="ECO:0000259" key="3">
    <source>
        <dbReference type="PROSITE" id="PS50110"/>
    </source>
</evidence>
<dbReference type="HOGENOM" id="CLU_688349_0_0_4"/>
<dbReference type="InterPro" id="IPR001789">
    <property type="entry name" value="Sig_transdc_resp-reg_receiver"/>
</dbReference>
<proteinExistence type="predicted"/>
<evidence type="ECO:0000313" key="4">
    <source>
        <dbReference type="EMBL" id="AAZ46079.1"/>
    </source>
</evidence>
<dbReference type="CDD" id="cd17546">
    <property type="entry name" value="REC_hyHK_CKI1_RcsC-like"/>
    <property type="match status" value="1"/>
</dbReference>
<feature type="domain" description="Response regulatory" evidence="3">
    <location>
        <begin position="281"/>
        <end position="398"/>
    </location>
</feature>
<evidence type="ECO:0000256" key="2">
    <source>
        <dbReference type="PROSITE-ProRule" id="PRU00169"/>
    </source>
</evidence>
<dbReference type="OrthoDB" id="9806105at2"/>
<sequence>MCGDAMAALRAALSSAVVLGTLTRRTAWRLQCKRLASVTGLVASAIKQQTAFCGPLRQPSLQHEEREGRSLLGAYTAEIPGMGSRTHPDFSLGQNSTCVQGNIVIRRRNMQTNGTAEHLFAQTLMEIHKEVNPVSTYSTHEQEIVAMFDAFLGADYSQEKKRAVLAAQKLLHQHQAIATQQLENGDLLATEYVDRFNNLLSLMFKECESVLGSEDFVMLFGAPPDEMQGFIDKELFLQQREIGTDVILPHTFEGLPVADEGKVTQPVTIERLSIEQEPKKTILVVDDSKVTRANLQRMLERFGFRVEAAENGWLALGHLANYTQLPDLVLVDLTMPVMDGYELTRQIRRNPHTCQLPIIMISPNTTDSAKNKSVKLGMELLNKKSGANELVSRVHSALSR</sequence>
<reference evidence="4" key="1">
    <citation type="submission" date="2005-08" db="EMBL/GenBank/DDBJ databases">
        <title>Complete sequence of Dechloromonas aromatica RCB.</title>
        <authorList>
            <person name="Salinero K.K."/>
            <person name="Copeland A."/>
            <person name="Lucas S."/>
            <person name="Lapidus A."/>
            <person name="Barry K."/>
            <person name="Detter J.C."/>
            <person name="Glavina T."/>
            <person name="Hammon N."/>
            <person name="Israni S."/>
            <person name="Pitluck S."/>
            <person name="Di Bartolo G."/>
            <person name="Trong S."/>
            <person name="Schmutz J."/>
            <person name="Larimer F."/>
            <person name="Land M."/>
            <person name="Ivanova N."/>
            <person name="Richardson P."/>
        </authorList>
    </citation>
    <scope>NUCLEOTIDE SEQUENCE</scope>
    <source>
        <strain evidence="4">RCB</strain>
    </source>
</reference>
<dbReference type="PANTHER" id="PTHR44591">
    <property type="entry name" value="STRESS RESPONSE REGULATOR PROTEIN 1"/>
    <property type="match status" value="1"/>
</dbReference>
<dbReference type="PANTHER" id="PTHR44591:SF3">
    <property type="entry name" value="RESPONSE REGULATORY DOMAIN-CONTAINING PROTEIN"/>
    <property type="match status" value="1"/>
</dbReference>
<feature type="modified residue" description="4-aspartylphosphate" evidence="2">
    <location>
        <position position="332"/>
    </location>
</feature>
<accession>Q47GF2</accession>
<name>Q47GF2_DECAR</name>
<dbReference type="STRING" id="159087.Daro_1330"/>
<dbReference type="SMART" id="SM00448">
    <property type="entry name" value="REC"/>
    <property type="match status" value="1"/>
</dbReference>
<keyword evidence="1 2" id="KW-0597">Phosphoprotein</keyword>
<dbReference type="eggNOG" id="COG3706">
    <property type="taxonomic scope" value="Bacteria"/>
</dbReference>
<dbReference type="InterPro" id="IPR011006">
    <property type="entry name" value="CheY-like_superfamily"/>
</dbReference>
<dbReference type="Gene3D" id="3.40.50.2300">
    <property type="match status" value="1"/>
</dbReference>
<dbReference type="KEGG" id="dar:Daro_1330"/>
<dbReference type="Pfam" id="PF00072">
    <property type="entry name" value="Response_reg"/>
    <property type="match status" value="1"/>
</dbReference>
<dbReference type="GO" id="GO:0000160">
    <property type="term" value="P:phosphorelay signal transduction system"/>
    <property type="evidence" value="ECO:0007669"/>
    <property type="project" value="InterPro"/>
</dbReference>
<dbReference type="SUPFAM" id="SSF52172">
    <property type="entry name" value="CheY-like"/>
    <property type="match status" value="1"/>
</dbReference>
<protein>
    <submittedName>
        <fullName evidence="4">Response regulator receiver</fullName>
    </submittedName>
</protein>
<dbReference type="EMBL" id="CP000089">
    <property type="protein sequence ID" value="AAZ46079.1"/>
    <property type="molecule type" value="Genomic_DNA"/>
</dbReference>
<gene>
    <name evidence="4" type="ordered locus">Daro_1330</name>
</gene>
<dbReference type="PROSITE" id="PS50110">
    <property type="entry name" value="RESPONSE_REGULATORY"/>
    <property type="match status" value="1"/>
</dbReference>
<dbReference type="AlphaFoldDB" id="Q47GF2"/>
<dbReference type="InterPro" id="IPR050595">
    <property type="entry name" value="Bact_response_regulator"/>
</dbReference>
<organism evidence="4">
    <name type="scientific">Dechloromonas aromatica (strain RCB)</name>
    <dbReference type="NCBI Taxonomy" id="159087"/>
    <lineage>
        <taxon>Bacteria</taxon>
        <taxon>Pseudomonadati</taxon>
        <taxon>Pseudomonadota</taxon>
        <taxon>Betaproteobacteria</taxon>
        <taxon>Rhodocyclales</taxon>
        <taxon>Azonexaceae</taxon>
        <taxon>Dechloromonas</taxon>
    </lineage>
</organism>
<evidence type="ECO:0000256" key="1">
    <source>
        <dbReference type="ARBA" id="ARBA00022553"/>
    </source>
</evidence>